<feature type="compositionally biased region" description="Basic residues" evidence="1">
    <location>
        <begin position="276"/>
        <end position="291"/>
    </location>
</feature>
<reference evidence="4" key="1">
    <citation type="submission" date="2022-11" db="UniProtKB">
        <authorList>
            <consortium name="WormBaseParasite"/>
        </authorList>
    </citation>
    <scope>IDENTIFICATION</scope>
</reference>
<keyword evidence="2" id="KW-1133">Transmembrane helix</keyword>
<keyword evidence="2" id="KW-0472">Membrane</keyword>
<feature type="region of interest" description="Disordered" evidence="1">
    <location>
        <begin position="267"/>
        <end position="402"/>
    </location>
</feature>
<protein>
    <submittedName>
        <fullName evidence="4">CUB domain-containing protein</fullName>
    </submittedName>
</protein>
<evidence type="ECO:0000256" key="2">
    <source>
        <dbReference type="SAM" id="Phobius"/>
    </source>
</evidence>
<feature type="transmembrane region" description="Helical" evidence="2">
    <location>
        <begin position="239"/>
        <end position="261"/>
    </location>
</feature>
<organism evidence="3 4">
    <name type="scientific">Romanomermis culicivorax</name>
    <name type="common">Nematode worm</name>
    <dbReference type="NCBI Taxonomy" id="13658"/>
    <lineage>
        <taxon>Eukaryota</taxon>
        <taxon>Metazoa</taxon>
        <taxon>Ecdysozoa</taxon>
        <taxon>Nematoda</taxon>
        <taxon>Enoplea</taxon>
        <taxon>Dorylaimia</taxon>
        <taxon>Mermithida</taxon>
        <taxon>Mermithoidea</taxon>
        <taxon>Mermithidae</taxon>
        <taxon>Romanomermis</taxon>
    </lineage>
</organism>
<evidence type="ECO:0000313" key="4">
    <source>
        <dbReference type="WBParaSite" id="nRc.2.0.1.t45518-RA"/>
    </source>
</evidence>
<dbReference type="AlphaFoldDB" id="A0A915L373"/>
<feature type="compositionally biased region" description="Low complexity" evidence="1">
    <location>
        <begin position="304"/>
        <end position="316"/>
    </location>
</feature>
<keyword evidence="2" id="KW-0812">Transmembrane</keyword>
<accession>A0A915L373</accession>
<evidence type="ECO:0000256" key="1">
    <source>
        <dbReference type="SAM" id="MobiDB-lite"/>
    </source>
</evidence>
<sequence length="402" mass="46019">MPIRPKDNPCLYPNPDHPTVRLMLNNRTLPIGSHYLFNGSMKFQIICSPRPGSHSRLEVCQLWSWQNRTRCKSVKCSDFVRVWRHKNDTPVLYRFEVTIFAGKNIYRNIESYAYIYLIYVPKPRTNLVIYRRGSSPDRLFFHMNSTVIVEKHPKVVSYACRAKVRFRTCNPFVDHFSKLAIIYLDTDAAPATLPNYNTTTTRQRLFHRTTTTTRFYMGDEEYYDVADDPRVKGKSMTTIIVSSVVGGVALVALIIGGGVFIMKRMNKRQKDERTARKLSRKLRSQSKKMKKAVTFLDDDKSKSRQSIKSIQTSQKSGRSSKKAVDSRKSNTRSLSRTFNIGPPLSARPAERLSHRKSMGRLSKRKSMGSSLKRTSLGPLINKKSVRPSLGKKSAASPTRKKP</sequence>
<name>A0A915L373_ROMCU</name>
<proteinExistence type="predicted"/>
<dbReference type="WBParaSite" id="nRc.2.0.1.t45518-RA">
    <property type="protein sequence ID" value="nRc.2.0.1.t45518-RA"/>
    <property type="gene ID" value="nRc.2.0.1.g45518"/>
</dbReference>
<keyword evidence="3" id="KW-1185">Reference proteome</keyword>
<evidence type="ECO:0000313" key="3">
    <source>
        <dbReference type="Proteomes" id="UP000887565"/>
    </source>
</evidence>
<feature type="compositionally biased region" description="Basic residues" evidence="1">
    <location>
        <begin position="353"/>
        <end position="366"/>
    </location>
</feature>
<dbReference type="Proteomes" id="UP000887565">
    <property type="component" value="Unplaced"/>
</dbReference>